<protein>
    <recommendedName>
        <fullName evidence="2">von Hippel-Lindau disease tumour suppressor beta domain-containing protein</fullName>
    </recommendedName>
</protein>
<feature type="chain" id="PRO_5013944517" description="von Hippel-Lindau disease tumour suppressor beta domain-containing protein" evidence="1">
    <location>
        <begin position="23"/>
        <end position="217"/>
    </location>
</feature>
<dbReference type="STRING" id="595536.GCA_000178815_01521"/>
<dbReference type="PROSITE" id="PS51257">
    <property type="entry name" value="PROKAR_LIPOPROTEIN"/>
    <property type="match status" value="1"/>
</dbReference>
<evidence type="ECO:0000313" key="4">
    <source>
        <dbReference type="Proteomes" id="UP000230709"/>
    </source>
</evidence>
<feature type="domain" description="von Hippel-Lindau disease tumour suppressor beta" evidence="2">
    <location>
        <begin position="131"/>
        <end position="193"/>
    </location>
</feature>
<name>A0A2D2D430_METT3</name>
<evidence type="ECO:0000313" key="3">
    <source>
        <dbReference type="EMBL" id="ATQ69619.1"/>
    </source>
</evidence>
<keyword evidence="1" id="KW-0732">Signal</keyword>
<dbReference type="InterPro" id="IPR036208">
    <property type="entry name" value="VHL_sf"/>
</dbReference>
<sequence>MKMLLAAIAATAMLGCASAAVAMPNDPDTTPGDGYFCDKYASSTKRFVDGVLARKPSCLDYGKGVHADYQMHFSWCQRTPRTEVEGAARHIRDLGRQCVGVGRGGNFRGPDIGGHNGGGSFGAGCPAPGSVRSANSSQPTVIQFANSTFRTLKIYWLDFNGQPKFYRELKHGQDYRQPTYMTHPWIAVDARGNCVDGVLKASRPGDNLIELFGDVRN</sequence>
<dbReference type="Pfam" id="PF01847">
    <property type="entry name" value="VHL"/>
    <property type="match status" value="1"/>
</dbReference>
<dbReference type="SUPFAM" id="SSF49468">
    <property type="entry name" value="VHL"/>
    <property type="match status" value="1"/>
</dbReference>
<evidence type="ECO:0000256" key="1">
    <source>
        <dbReference type="SAM" id="SignalP"/>
    </source>
</evidence>
<dbReference type="Proteomes" id="UP000230709">
    <property type="component" value="Chromosome"/>
</dbReference>
<gene>
    <name evidence="3" type="ORF">CQW49_18305</name>
</gene>
<organism evidence="3 4">
    <name type="scientific">Methylosinus trichosporium (strain ATCC 35070 / NCIMB 11131 / UNIQEM 75 / OB3b)</name>
    <dbReference type="NCBI Taxonomy" id="595536"/>
    <lineage>
        <taxon>Bacteria</taxon>
        <taxon>Pseudomonadati</taxon>
        <taxon>Pseudomonadota</taxon>
        <taxon>Alphaproteobacteria</taxon>
        <taxon>Hyphomicrobiales</taxon>
        <taxon>Methylocystaceae</taxon>
        <taxon>Methylosinus</taxon>
    </lineage>
</organism>
<dbReference type="AlphaFoldDB" id="A0A2D2D430"/>
<proteinExistence type="predicted"/>
<dbReference type="InterPro" id="IPR024053">
    <property type="entry name" value="VHL_beta_dom"/>
</dbReference>
<dbReference type="KEGG" id="mtw:CQW49_18305"/>
<dbReference type="InterPro" id="IPR037140">
    <property type="entry name" value="VHL_beta_dom_sf"/>
</dbReference>
<dbReference type="Gene3D" id="2.60.40.780">
    <property type="entry name" value="von Hippel-Lindau disease tumour suppressor, beta domain"/>
    <property type="match status" value="1"/>
</dbReference>
<keyword evidence="4" id="KW-1185">Reference proteome</keyword>
<feature type="signal peptide" evidence="1">
    <location>
        <begin position="1"/>
        <end position="22"/>
    </location>
</feature>
<evidence type="ECO:0000259" key="2">
    <source>
        <dbReference type="Pfam" id="PF01847"/>
    </source>
</evidence>
<dbReference type="EMBL" id="CP023737">
    <property type="protein sequence ID" value="ATQ69619.1"/>
    <property type="molecule type" value="Genomic_DNA"/>
</dbReference>
<accession>A0A2D2D430</accession>
<reference evidence="4" key="1">
    <citation type="submission" date="2017-10" db="EMBL/GenBank/DDBJ databases">
        <title>Completed PacBio SMRT sequence of Methylosinus trichosporium OB3b reveals presence of a third large plasmid.</title>
        <authorList>
            <person name="Charles T.C."/>
            <person name="Lynch M.D.J."/>
            <person name="Heil J.R."/>
            <person name="Cheng J."/>
        </authorList>
    </citation>
    <scope>NUCLEOTIDE SEQUENCE [LARGE SCALE GENOMIC DNA]</scope>
    <source>
        <strain evidence="4">OB3b</strain>
    </source>
</reference>